<dbReference type="Proteomes" id="UP000075243">
    <property type="component" value="Chromosome 11"/>
</dbReference>
<evidence type="ECO:0000313" key="1">
    <source>
        <dbReference type="EMBL" id="KYP57549.1"/>
    </source>
</evidence>
<keyword evidence="2" id="KW-1185">Reference proteome</keyword>
<dbReference type="EMBL" id="CM003613">
    <property type="protein sequence ID" value="KYP57549.1"/>
    <property type="molecule type" value="Genomic_DNA"/>
</dbReference>
<dbReference type="OMA" id="INDSPWI"/>
<proteinExistence type="predicted"/>
<dbReference type="PANTHER" id="PTHR33710:SF79">
    <property type="entry name" value="OS06G0205337 PROTEIN"/>
    <property type="match status" value="1"/>
</dbReference>
<organism evidence="1 2">
    <name type="scientific">Cajanus cajan</name>
    <name type="common">Pigeon pea</name>
    <name type="synonym">Cajanus indicus</name>
    <dbReference type="NCBI Taxonomy" id="3821"/>
    <lineage>
        <taxon>Eukaryota</taxon>
        <taxon>Viridiplantae</taxon>
        <taxon>Streptophyta</taxon>
        <taxon>Embryophyta</taxon>
        <taxon>Tracheophyta</taxon>
        <taxon>Spermatophyta</taxon>
        <taxon>Magnoliopsida</taxon>
        <taxon>eudicotyledons</taxon>
        <taxon>Gunneridae</taxon>
        <taxon>Pentapetalae</taxon>
        <taxon>rosids</taxon>
        <taxon>fabids</taxon>
        <taxon>Fabales</taxon>
        <taxon>Fabaceae</taxon>
        <taxon>Papilionoideae</taxon>
        <taxon>50 kb inversion clade</taxon>
        <taxon>NPAAA clade</taxon>
        <taxon>indigoferoid/millettioid clade</taxon>
        <taxon>Phaseoleae</taxon>
        <taxon>Cajanus</taxon>
    </lineage>
</organism>
<evidence type="ECO:0000313" key="2">
    <source>
        <dbReference type="Proteomes" id="UP000075243"/>
    </source>
</evidence>
<accession>A0A151SS22</accession>
<dbReference type="InterPro" id="IPR036691">
    <property type="entry name" value="Endo/exonu/phosph_ase_sf"/>
</dbReference>
<evidence type="ECO:0008006" key="3">
    <source>
        <dbReference type="Google" id="ProtNLM"/>
    </source>
</evidence>
<dbReference type="AlphaFoldDB" id="A0A151SS22"/>
<dbReference type="Gramene" id="C.cajan_03733.t">
    <property type="protein sequence ID" value="C.cajan_03733.t"/>
    <property type="gene ID" value="C.cajan_03733"/>
</dbReference>
<dbReference type="SUPFAM" id="SSF56219">
    <property type="entry name" value="DNase I-like"/>
    <property type="match status" value="1"/>
</dbReference>
<dbReference type="PANTHER" id="PTHR33710">
    <property type="entry name" value="BNAC02G09200D PROTEIN"/>
    <property type="match status" value="1"/>
</dbReference>
<reference evidence="1 2" key="1">
    <citation type="journal article" date="2012" name="Nat. Biotechnol.">
        <title>Draft genome sequence of pigeonpea (Cajanus cajan), an orphan legume crop of resource-poor farmers.</title>
        <authorList>
            <person name="Varshney R.K."/>
            <person name="Chen W."/>
            <person name="Li Y."/>
            <person name="Bharti A.K."/>
            <person name="Saxena R.K."/>
            <person name="Schlueter J.A."/>
            <person name="Donoghue M.T."/>
            <person name="Azam S."/>
            <person name="Fan G."/>
            <person name="Whaley A.M."/>
            <person name="Farmer A.D."/>
            <person name="Sheridan J."/>
            <person name="Iwata A."/>
            <person name="Tuteja R."/>
            <person name="Penmetsa R.V."/>
            <person name="Wu W."/>
            <person name="Upadhyaya H.D."/>
            <person name="Yang S.P."/>
            <person name="Shah T."/>
            <person name="Saxena K.B."/>
            <person name="Michael T."/>
            <person name="McCombie W.R."/>
            <person name="Yang B."/>
            <person name="Zhang G."/>
            <person name="Yang H."/>
            <person name="Wang J."/>
            <person name="Spillane C."/>
            <person name="Cook D.R."/>
            <person name="May G.D."/>
            <person name="Xu X."/>
            <person name="Jackson S.A."/>
        </authorList>
    </citation>
    <scope>NUCLEOTIDE SEQUENCE [LARGE SCALE GENOMIC DNA]</scope>
    <source>
        <strain evidence="2">cv. Asha</strain>
    </source>
</reference>
<sequence length="210" mass="25063">MTYVFDQIGTFGFYGFPDRSRRNETWELLKFLAIDNSLPWCTMRDFNDMLSTTNKWGGQDQPQWLIRGFRQAIQENNLIDLPMEAYPFTWIQKRHSLDVVEERLDLAMVTQDWLDIFPHCSSKRGMKVSHFKNAWLEEPELVDVVQQGWNRDSTTTLLHRLSHCTRDLDSWGRKLRMRFCSEIDSRRRRMDEYSGLRGEIASKEYTDLHT</sequence>
<name>A0A151SS22_CAJCA</name>
<dbReference type="Gene3D" id="3.60.10.10">
    <property type="entry name" value="Endonuclease/exonuclease/phosphatase"/>
    <property type="match status" value="1"/>
</dbReference>
<gene>
    <name evidence="1" type="ORF">KK1_003814</name>
</gene>
<protein>
    <recommendedName>
        <fullName evidence="3">Endonuclease/exonuclease/phosphatase domain-containing protein</fullName>
    </recommendedName>
</protein>